<accession>A0A8S5UL34</accession>
<evidence type="ECO:0000313" key="1">
    <source>
        <dbReference type="EMBL" id="DAF95132.1"/>
    </source>
</evidence>
<reference evidence="1" key="1">
    <citation type="journal article" date="2021" name="Proc. Natl. Acad. Sci. U.S.A.">
        <title>A Catalog of Tens of Thousands of Viruses from Human Metagenomes Reveals Hidden Associations with Chronic Diseases.</title>
        <authorList>
            <person name="Tisza M.J."/>
            <person name="Buck C.B."/>
        </authorList>
    </citation>
    <scope>NUCLEOTIDE SEQUENCE</scope>
    <source>
        <strain evidence="1">Ctjdk2</strain>
    </source>
</reference>
<sequence>MLPSISPQTVRQTSERRIPYEKHLQCGLTAALTLALLLTACGQKEADANDTPPDAQAGSLYEDFFTGDVTVTANLINAGVEATTASFRAPDVYANKGVDGSDMDWTITRFALLDLDGDGADELVLAIDYSGEEEYVILTCHDGVVYANQIVYRGFLSPKADGTFEWSNGAFDNGASRARFENGVLVYDDFAAMSEGSDGNAVYTLNGESIDEAAYSAFLDEQAAKDDLAWTEFSVDAVNAALAG</sequence>
<proteinExistence type="predicted"/>
<name>A0A8S5UL34_9CAUD</name>
<dbReference type="EMBL" id="BK016103">
    <property type="protein sequence ID" value="DAF95132.1"/>
    <property type="molecule type" value="Genomic_DNA"/>
</dbReference>
<protein>
    <submittedName>
        <fullName evidence="1">Prokaryotic lipoprotein-attachment site</fullName>
    </submittedName>
</protein>
<keyword evidence="1" id="KW-0449">Lipoprotein</keyword>
<organism evidence="1">
    <name type="scientific">Siphoviridae sp. ctjdk2</name>
    <dbReference type="NCBI Taxonomy" id="2825635"/>
    <lineage>
        <taxon>Viruses</taxon>
        <taxon>Duplodnaviria</taxon>
        <taxon>Heunggongvirae</taxon>
        <taxon>Uroviricota</taxon>
        <taxon>Caudoviricetes</taxon>
    </lineage>
</organism>